<evidence type="ECO:0000313" key="5">
    <source>
        <dbReference type="EMBL" id="VAV86839.1"/>
    </source>
</evidence>
<accession>A0A3B0R3F4</accession>
<organism evidence="5">
    <name type="scientific">hydrothermal vent metagenome</name>
    <dbReference type="NCBI Taxonomy" id="652676"/>
    <lineage>
        <taxon>unclassified sequences</taxon>
        <taxon>metagenomes</taxon>
        <taxon>ecological metagenomes</taxon>
    </lineage>
</organism>
<keyword evidence="5" id="KW-0675">Receptor</keyword>
<name>A0A3B0R3F4_9ZZZZ</name>
<keyword evidence="2" id="KW-0472">Membrane</keyword>
<reference evidence="5" key="1">
    <citation type="submission" date="2018-06" db="EMBL/GenBank/DDBJ databases">
        <authorList>
            <person name="Zhirakovskaya E."/>
        </authorList>
    </citation>
    <scope>NUCLEOTIDE SEQUENCE</scope>
</reference>
<proteinExistence type="predicted"/>
<sequence length="597" mass="64624">PDFGNISQATVDANNTVTSYQGSINERIVNFVRPRFAKTREVGFNVEWQANDNLSAVWDGAYSKSTDTTAGNQAWFDANLNTFDPTKITYQQSPSGLPSYTNLGDLSDTSKATFGWFTWEGRSIKDETYQSTFDLAYDFDDAGVLTSIRAGASYAQREKNKTVAKTPGNVQCLFCGVPLPQNLFSTVNSRLLNDGLSNNSFPSYSVSEVEKYFLSDVGLNAAAVNKAGPGADAAAIATALVDIKATIAANGGTLGVQPVLGSGGGVKEKNYSAYIQANFEGNLGETPWSANMGLRYIRSDVRSTGFGQELIRIDTPNNGDPVPVFSPAQPIAETGSYHVLLPNLNVKVDASENIVLRFSVAKTLTRATLSDLTLARNFNVRARERNVSSGNPGLKPLIAWNYDTSITLYIDDASYMSVAWFRKDLSGGSSRVTQTIQLLGFDFFSTRPENRGNGVVNGVELTTQYTFSSLPAPFDGLGVQGNYTKVITGSGTNGQSESYNAVGFYQKGPIQARLAYAYRAGYLASAAANRGQPKNIRAYGQWDASVSYDLPFYGVTVFAEAINITNAQSLAFSVFQNRVIQLQDTGARYTAGVRVRF</sequence>
<dbReference type="Gene3D" id="2.40.170.20">
    <property type="entry name" value="TonB-dependent receptor, beta-barrel domain"/>
    <property type="match status" value="1"/>
</dbReference>
<dbReference type="InterPro" id="IPR000531">
    <property type="entry name" value="Beta-barrel_TonB"/>
</dbReference>
<dbReference type="AlphaFoldDB" id="A0A3B0R3F4"/>
<dbReference type="GO" id="GO:0009279">
    <property type="term" value="C:cell outer membrane"/>
    <property type="evidence" value="ECO:0007669"/>
    <property type="project" value="UniProtKB-SubCell"/>
</dbReference>
<dbReference type="SUPFAM" id="SSF56935">
    <property type="entry name" value="Porins"/>
    <property type="match status" value="1"/>
</dbReference>
<gene>
    <name evidence="5" type="ORF">MNBD_ALPHA02-1370</name>
</gene>
<dbReference type="Pfam" id="PF00593">
    <property type="entry name" value="TonB_dep_Rec_b-barrel"/>
    <property type="match status" value="1"/>
</dbReference>
<evidence type="ECO:0000256" key="1">
    <source>
        <dbReference type="ARBA" id="ARBA00004442"/>
    </source>
</evidence>
<dbReference type="EMBL" id="UOED01000016">
    <property type="protein sequence ID" value="VAV86839.1"/>
    <property type="molecule type" value="Genomic_DNA"/>
</dbReference>
<feature type="non-terminal residue" evidence="5">
    <location>
        <position position="1"/>
    </location>
</feature>
<protein>
    <submittedName>
        <fullName evidence="5">N-acetylglucosamine-regulated TonB-dependent outer membrane receptor</fullName>
    </submittedName>
</protein>
<evidence type="ECO:0000256" key="2">
    <source>
        <dbReference type="ARBA" id="ARBA00023136"/>
    </source>
</evidence>
<feature type="domain" description="TonB-dependent receptor-like beta-barrel" evidence="4">
    <location>
        <begin position="96"/>
        <end position="564"/>
    </location>
</feature>
<keyword evidence="3" id="KW-0998">Cell outer membrane</keyword>
<dbReference type="PANTHER" id="PTHR40980:SF3">
    <property type="entry name" value="TONB-DEPENDENT RECEPTOR-LIKE BETA-BARREL DOMAIN-CONTAINING PROTEIN"/>
    <property type="match status" value="1"/>
</dbReference>
<evidence type="ECO:0000256" key="3">
    <source>
        <dbReference type="ARBA" id="ARBA00023237"/>
    </source>
</evidence>
<evidence type="ECO:0000259" key="4">
    <source>
        <dbReference type="Pfam" id="PF00593"/>
    </source>
</evidence>
<dbReference type="InterPro" id="IPR036942">
    <property type="entry name" value="Beta-barrel_TonB_sf"/>
</dbReference>
<comment type="subcellular location">
    <subcellularLocation>
        <location evidence="1">Cell outer membrane</location>
    </subcellularLocation>
</comment>
<dbReference type="PANTHER" id="PTHR40980">
    <property type="entry name" value="PLUG DOMAIN-CONTAINING PROTEIN"/>
    <property type="match status" value="1"/>
</dbReference>